<feature type="domain" description="Phosphoribosylaminoimidazole carboxylase C-terminal" evidence="1">
    <location>
        <begin position="1"/>
        <end position="60"/>
    </location>
</feature>
<dbReference type="SUPFAM" id="SSF51246">
    <property type="entry name" value="Rudiment single hybrid motif"/>
    <property type="match status" value="1"/>
</dbReference>
<comment type="caution">
    <text evidence="2">The sequence shown here is derived from an EMBL/GenBank/DDBJ whole genome shotgun (WGS) entry which is preliminary data.</text>
</comment>
<dbReference type="Pfam" id="PF17769">
    <property type="entry name" value="PurK_C"/>
    <property type="match status" value="1"/>
</dbReference>
<reference evidence="3" key="1">
    <citation type="journal article" date="2019" name="Int. J. Syst. Evol. Microbiol.">
        <title>The Global Catalogue of Microorganisms (GCM) 10K type strain sequencing project: providing services to taxonomists for standard genome sequencing and annotation.</title>
        <authorList>
            <consortium name="The Broad Institute Genomics Platform"/>
            <consortium name="The Broad Institute Genome Sequencing Center for Infectious Disease"/>
            <person name="Wu L."/>
            <person name="Ma J."/>
        </authorList>
    </citation>
    <scope>NUCLEOTIDE SEQUENCE [LARGE SCALE GENOMIC DNA]</scope>
    <source>
        <strain evidence="3">JCM 19635</strain>
    </source>
</reference>
<organism evidence="2 3">
    <name type="scientific">Hymenobacter humi</name>
    <dbReference type="NCBI Taxonomy" id="1411620"/>
    <lineage>
        <taxon>Bacteria</taxon>
        <taxon>Pseudomonadati</taxon>
        <taxon>Bacteroidota</taxon>
        <taxon>Cytophagia</taxon>
        <taxon>Cytophagales</taxon>
        <taxon>Hymenobacteraceae</taxon>
        <taxon>Hymenobacter</taxon>
    </lineage>
</organism>
<dbReference type="Proteomes" id="UP001596513">
    <property type="component" value="Unassembled WGS sequence"/>
</dbReference>
<dbReference type="PANTHER" id="PTHR11609:SF5">
    <property type="entry name" value="PHOSPHORIBOSYLAMINOIMIDAZOLE CARBOXYLASE"/>
    <property type="match status" value="1"/>
</dbReference>
<dbReference type="RefSeq" id="WP_380205969.1">
    <property type="nucleotide sequence ID" value="NZ_JBHTEK010000001.1"/>
</dbReference>
<proteinExistence type="predicted"/>
<gene>
    <name evidence="2" type="ORF">ACFQT0_09950</name>
</gene>
<evidence type="ECO:0000313" key="2">
    <source>
        <dbReference type="EMBL" id="MFC7667673.1"/>
    </source>
</evidence>
<name>A0ABW2U2I6_9BACT</name>
<dbReference type="EMBL" id="JBHTEK010000001">
    <property type="protein sequence ID" value="MFC7667673.1"/>
    <property type="molecule type" value="Genomic_DNA"/>
</dbReference>
<dbReference type="PANTHER" id="PTHR11609">
    <property type="entry name" value="PURINE BIOSYNTHESIS PROTEIN 6/7, PUR6/7"/>
    <property type="match status" value="1"/>
</dbReference>
<protein>
    <recommendedName>
        <fullName evidence="1">Phosphoribosylaminoimidazole carboxylase C-terminal domain-containing protein</fullName>
    </recommendedName>
</protein>
<evidence type="ECO:0000259" key="1">
    <source>
        <dbReference type="Pfam" id="PF17769"/>
    </source>
</evidence>
<dbReference type="InterPro" id="IPR040686">
    <property type="entry name" value="PurK_C"/>
</dbReference>
<accession>A0ABW2U2I6</accession>
<sequence>MLNLLGEVWFDARGQRREPDWTAVLSLPGMHLHLYGKLHARAGRKMGHLTITGPDIASVKTVARRAAGLLGLPGLDAI</sequence>
<dbReference type="InterPro" id="IPR011054">
    <property type="entry name" value="Rudment_hybrid_motif"/>
</dbReference>
<dbReference type="Gene3D" id="3.30.470.20">
    <property type="entry name" value="ATP-grasp fold, B domain"/>
    <property type="match status" value="1"/>
</dbReference>
<keyword evidence="3" id="KW-1185">Reference proteome</keyword>
<evidence type="ECO:0000313" key="3">
    <source>
        <dbReference type="Proteomes" id="UP001596513"/>
    </source>
</evidence>